<dbReference type="CDD" id="cd04729">
    <property type="entry name" value="NanE"/>
    <property type="match status" value="1"/>
</dbReference>
<comment type="function">
    <text evidence="2 7">Converts N-acetylmannosamine-6-phosphate (ManNAc-6-P) to N-acetylglucosamine-6-phosphate (GlcNAc-6-P).</text>
</comment>
<dbReference type="Proteomes" id="UP000693672">
    <property type="component" value="Unassembled WGS sequence"/>
</dbReference>
<evidence type="ECO:0000256" key="6">
    <source>
        <dbReference type="ARBA" id="ARBA00023277"/>
    </source>
</evidence>
<dbReference type="GO" id="GO:0006053">
    <property type="term" value="P:N-acetylmannosamine catabolic process"/>
    <property type="evidence" value="ECO:0007669"/>
    <property type="project" value="TreeGrafter"/>
</dbReference>
<keyword evidence="9" id="KW-1185">Reference proteome</keyword>
<keyword evidence="6 7" id="KW-0119">Carbohydrate metabolism</keyword>
<comment type="catalytic activity">
    <reaction evidence="1 7">
        <text>an N-acyl-D-glucosamine 6-phosphate = an N-acyl-D-mannosamine 6-phosphate</text>
        <dbReference type="Rhea" id="RHEA:23932"/>
        <dbReference type="ChEBI" id="CHEBI:57599"/>
        <dbReference type="ChEBI" id="CHEBI:57666"/>
        <dbReference type="EC" id="5.1.3.9"/>
    </reaction>
</comment>
<dbReference type="PANTHER" id="PTHR36204">
    <property type="entry name" value="N-ACETYLMANNOSAMINE-6-PHOSPHATE 2-EPIMERASE-RELATED"/>
    <property type="match status" value="1"/>
</dbReference>
<dbReference type="Pfam" id="PF04131">
    <property type="entry name" value="NanE"/>
    <property type="match status" value="1"/>
</dbReference>
<dbReference type="GO" id="GO:0005829">
    <property type="term" value="C:cytosol"/>
    <property type="evidence" value="ECO:0007669"/>
    <property type="project" value="TreeGrafter"/>
</dbReference>
<dbReference type="EMBL" id="CAJVAS010000010">
    <property type="protein sequence ID" value="CAG7626394.1"/>
    <property type="molecule type" value="Genomic_DNA"/>
</dbReference>
<evidence type="ECO:0000313" key="8">
    <source>
        <dbReference type="EMBL" id="CAG7626394.1"/>
    </source>
</evidence>
<comment type="pathway">
    <text evidence="3 7">Amino-sugar metabolism; N-acetylneuraminate degradation; D-fructose 6-phosphate from N-acetylneuraminate: step 3/5.</text>
</comment>
<dbReference type="GO" id="GO:0019262">
    <property type="term" value="P:N-acetylneuraminate catabolic process"/>
    <property type="evidence" value="ECO:0007669"/>
    <property type="project" value="UniProtKB-UniRule"/>
</dbReference>
<dbReference type="EC" id="5.1.3.9" evidence="7"/>
<comment type="caution">
    <text evidence="8">The sequence shown here is derived from an EMBL/GenBank/DDBJ whole genome shotgun (WGS) entry which is preliminary data.</text>
</comment>
<dbReference type="NCBIfam" id="NF002231">
    <property type="entry name" value="PRK01130.1"/>
    <property type="match status" value="1"/>
</dbReference>
<comment type="similarity">
    <text evidence="4 7">Belongs to the NanE family.</text>
</comment>
<dbReference type="AlphaFoldDB" id="A0A916K1R6"/>
<keyword evidence="5 7" id="KW-0413">Isomerase</keyword>
<dbReference type="HAMAP" id="MF_01235">
    <property type="entry name" value="ManNAc6P_epimer"/>
    <property type="match status" value="1"/>
</dbReference>
<accession>A0A916K1R6</accession>
<sequence>MNDSLFEQIRAGLIVSCQALEDEPLHGASVMAKMAQAAAVGGAVAIRANGADDVRAIRQAVLLPVIGLVKRDYPDSDIYITPTRREVDELIEAGASMIAFDATRRPRPSGETLERLVMYMRSRGVMTMADVSTLEEAVYAASLGVDCVSTTLSGYTPYSPQSPEPDFPFIREAVRALSLPVIAEGKIWEPSQAAQALEAGAYAVVVGSAITRPQLITERYASEVRKAAAAAQAGQTPRG</sequence>
<reference evidence="8" key="1">
    <citation type="submission" date="2021-06" db="EMBL/GenBank/DDBJ databases">
        <authorList>
            <person name="Criscuolo A."/>
        </authorList>
    </citation>
    <scope>NUCLEOTIDE SEQUENCE</scope>
    <source>
        <strain evidence="8">CIP111600</strain>
    </source>
</reference>
<evidence type="ECO:0000256" key="2">
    <source>
        <dbReference type="ARBA" id="ARBA00002147"/>
    </source>
</evidence>
<dbReference type="GO" id="GO:0005975">
    <property type="term" value="P:carbohydrate metabolic process"/>
    <property type="evidence" value="ECO:0007669"/>
    <property type="project" value="UniProtKB-UniRule"/>
</dbReference>
<dbReference type="PANTHER" id="PTHR36204:SF1">
    <property type="entry name" value="N-ACETYLMANNOSAMINE-6-PHOSPHATE 2-EPIMERASE-RELATED"/>
    <property type="match status" value="1"/>
</dbReference>
<evidence type="ECO:0000256" key="7">
    <source>
        <dbReference type="HAMAP-Rule" id="MF_01235"/>
    </source>
</evidence>
<dbReference type="GO" id="GO:0047465">
    <property type="term" value="F:N-acylglucosamine-6-phosphate 2-epimerase activity"/>
    <property type="evidence" value="ECO:0007669"/>
    <property type="project" value="UniProtKB-EC"/>
</dbReference>
<proteinExistence type="inferred from homology"/>
<name>A0A916K1R6_9BACL</name>
<evidence type="ECO:0000256" key="1">
    <source>
        <dbReference type="ARBA" id="ARBA00000056"/>
    </source>
</evidence>
<dbReference type="FunFam" id="3.20.20.70:FF:000035">
    <property type="entry name" value="Putative N-acetylmannosamine-6-phosphate 2-epimerase"/>
    <property type="match status" value="1"/>
</dbReference>
<evidence type="ECO:0000256" key="3">
    <source>
        <dbReference type="ARBA" id="ARBA00005081"/>
    </source>
</evidence>
<dbReference type="RefSeq" id="WP_218092581.1">
    <property type="nucleotide sequence ID" value="NZ_CAJVAS010000010.1"/>
</dbReference>
<evidence type="ECO:0000313" key="9">
    <source>
        <dbReference type="Proteomes" id="UP000693672"/>
    </source>
</evidence>
<gene>
    <name evidence="7 8" type="primary">nanE</name>
    <name evidence="8" type="ORF">PAESOLCIP111_02825</name>
</gene>
<evidence type="ECO:0000256" key="5">
    <source>
        <dbReference type="ARBA" id="ARBA00023235"/>
    </source>
</evidence>
<protein>
    <recommendedName>
        <fullName evidence="7">Putative N-acetylmannosamine-6-phosphate 2-epimerase</fullName>
        <ecNumber evidence="7">5.1.3.9</ecNumber>
    </recommendedName>
    <alternativeName>
        <fullName evidence="7">ManNAc-6-P epimerase</fullName>
    </alternativeName>
</protein>
<evidence type="ECO:0000256" key="4">
    <source>
        <dbReference type="ARBA" id="ARBA00007439"/>
    </source>
</evidence>
<organism evidence="8 9">
    <name type="scientific">Paenibacillus solanacearum</name>
    <dbReference type="NCBI Taxonomy" id="2048548"/>
    <lineage>
        <taxon>Bacteria</taxon>
        <taxon>Bacillati</taxon>
        <taxon>Bacillota</taxon>
        <taxon>Bacilli</taxon>
        <taxon>Bacillales</taxon>
        <taxon>Paenibacillaceae</taxon>
        <taxon>Paenibacillus</taxon>
    </lineage>
</organism>
<dbReference type="InterPro" id="IPR007260">
    <property type="entry name" value="NanE"/>
</dbReference>